<evidence type="ECO:0000256" key="1">
    <source>
        <dbReference type="SAM" id="SignalP"/>
    </source>
</evidence>
<feature type="signal peptide" evidence="1">
    <location>
        <begin position="1"/>
        <end position="20"/>
    </location>
</feature>
<feature type="non-terminal residue" evidence="2">
    <location>
        <position position="49"/>
    </location>
</feature>
<accession>A0ABN9B2Y1</accession>
<reference evidence="2" key="1">
    <citation type="submission" date="2023-05" db="EMBL/GenBank/DDBJ databases">
        <authorList>
            <person name="Stuckert A."/>
        </authorList>
    </citation>
    <scope>NUCLEOTIDE SEQUENCE</scope>
</reference>
<feature type="chain" id="PRO_5047006043" evidence="1">
    <location>
        <begin position="21"/>
        <end position="49"/>
    </location>
</feature>
<dbReference type="Proteomes" id="UP001162483">
    <property type="component" value="Unassembled WGS sequence"/>
</dbReference>
<proteinExistence type="predicted"/>
<evidence type="ECO:0000313" key="3">
    <source>
        <dbReference type="Proteomes" id="UP001162483"/>
    </source>
</evidence>
<sequence length="49" mass="5467">MWHLCALMGTARWHCGTGEATLIIRAECRLTALLSSWASRSHQLFPLIG</sequence>
<keyword evidence="1" id="KW-0732">Signal</keyword>
<dbReference type="EMBL" id="CATNWA010001440">
    <property type="protein sequence ID" value="CAI9540248.1"/>
    <property type="molecule type" value="Genomic_DNA"/>
</dbReference>
<evidence type="ECO:0000313" key="2">
    <source>
        <dbReference type="EMBL" id="CAI9540248.1"/>
    </source>
</evidence>
<protein>
    <submittedName>
        <fullName evidence="2">Uncharacterized protein</fullName>
    </submittedName>
</protein>
<comment type="caution">
    <text evidence="2">The sequence shown here is derived from an EMBL/GenBank/DDBJ whole genome shotgun (WGS) entry which is preliminary data.</text>
</comment>
<keyword evidence="3" id="KW-1185">Reference proteome</keyword>
<organism evidence="2 3">
    <name type="scientific">Staurois parvus</name>
    <dbReference type="NCBI Taxonomy" id="386267"/>
    <lineage>
        <taxon>Eukaryota</taxon>
        <taxon>Metazoa</taxon>
        <taxon>Chordata</taxon>
        <taxon>Craniata</taxon>
        <taxon>Vertebrata</taxon>
        <taxon>Euteleostomi</taxon>
        <taxon>Amphibia</taxon>
        <taxon>Batrachia</taxon>
        <taxon>Anura</taxon>
        <taxon>Neobatrachia</taxon>
        <taxon>Ranoidea</taxon>
        <taxon>Ranidae</taxon>
        <taxon>Staurois</taxon>
    </lineage>
</organism>
<gene>
    <name evidence="2" type="ORF">SPARVUS_LOCUS1717467</name>
</gene>
<name>A0ABN9B2Y1_9NEOB</name>